<reference evidence="1 2" key="1">
    <citation type="journal article" date="2018" name="BMC Genomics">
        <title>Comparative genome analyses reveal sequence features reflecting distinct modes of host-adaptation between dicot and monocot powdery mildew.</title>
        <authorList>
            <person name="Wu Y."/>
            <person name="Ma X."/>
            <person name="Pan Z."/>
            <person name="Kale S.D."/>
            <person name="Song Y."/>
            <person name="King H."/>
            <person name="Zhang Q."/>
            <person name="Presley C."/>
            <person name="Deng X."/>
            <person name="Wei C.I."/>
            <person name="Xiao S."/>
        </authorList>
    </citation>
    <scope>NUCLEOTIDE SEQUENCE [LARGE SCALE GENOMIC DNA]</scope>
    <source>
        <strain evidence="1">UMSG1</strain>
    </source>
</reference>
<gene>
    <name evidence="1" type="ORF">GcM1_192034</name>
</gene>
<protein>
    <recommendedName>
        <fullName evidence="3">MULE transposase domain-containing protein</fullName>
    </recommendedName>
</protein>
<dbReference type="AlphaFoldDB" id="A0A420J168"/>
<name>A0A420J168_9PEZI</name>
<accession>A0A420J168</accession>
<organism evidence="1 2">
    <name type="scientific">Golovinomyces cichoracearum</name>
    <dbReference type="NCBI Taxonomy" id="62708"/>
    <lineage>
        <taxon>Eukaryota</taxon>
        <taxon>Fungi</taxon>
        <taxon>Dikarya</taxon>
        <taxon>Ascomycota</taxon>
        <taxon>Pezizomycotina</taxon>
        <taxon>Leotiomycetes</taxon>
        <taxon>Erysiphales</taxon>
        <taxon>Erysiphaceae</taxon>
        <taxon>Golovinomyces</taxon>
    </lineage>
</organism>
<dbReference type="Proteomes" id="UP000285326">
    <property type="component" value="Unassembled WGS sequence"/>
</dbReference>
<evidence type="ECO:0000313" key="2">
    <source>
        <dbReference type="Proteomes" id="UP000285326"/>
    </source>
</evidence>
<evidence type="ECO:0000313" key="1">
    <source>
        <dbReference type="EMBL" id="RKF80540.1"/>
    </source>
</evidence>
<sequence length="59" mass="6556">MLLVEAYPITISNNSVIINDREKEPLNAIARQPPNAFNTSCCWHIASKVQTMFGFAASM</sequence>
<evidence type="ECO:0008006" key="3">
    <source>
        <dbReference type="Google" id="ProtNLM"/>
    </source>
</evidence>
<dbReference type="EMBL" id="MCBS01019220">
    <property type="protein sequence ID" value="RKF80540.1"/>
    <property type="molecule type" value="Genomic_DNA"/>
</dbReference>
<proteinExistence type="predicted"/>
<comment type="caution">
    <text evidence="1">The sequence shown here is derived from an EMBL/GenBank/DDBJ whole genome shotgun (WGS) entry which is preliminary data.</text>
</comment>